<name>A0A9D7FCN3_9RHOO</name>
<dbReference type="Proteomes" id="UP000886602">
    <property type="component" value="Unassembled WGS sequence"/>
</dbReference>
<organism evidence="2 3">
    <name type="scientific">Candidatus Propionivibrio dominans</name>
    <dbReference type="NCBI Taxonomy" id="2954373"/>
    <lineage>
        <taxon>Bacteria</taxon>
        <taxon>Pseudomonadati</taxon>
        <taxon>Pseudomonadota</taxon>
        <taxon>Betaproteobacteria</taxon>
        <taxon>Rhodocyclales</taxon>
        <taxon>Rhodocyclaceae</taxon>
        <taxon>Propionivibrio</taxon>
    </lineage>
</organism>
<protein>
    <submittedName>
        <fullName evidence="2">DUF2934 domain-containing protein</fullName>
    </submittedName>
</protein>
<evidence type="ECO:0000313" key="2">
    <source>
        <dbReference type="EMBL" id="MBK7423252.1"/>
    </source>
</evidence>
<reference evidence="2" key="1">
    <citation type="submission" date="2020-10" db="EMBL/GenBank/DDBJ databases">
        <title>Connecting structure to function with the recovery of over 1000 high-quality activated sludge metagenome-assembled genomes encoding full-length rRNA genes using long-read sequencing.</title>
        <authorList>
            <person name="Singleton C.M."/>
            <person name="Petriglieri F."/>
            <person name="Kristensen J.M."/>
            <person name="Kirkegaard R.H."/>
            <person name="Michaelsen T.Y."/>
            <person name="Andersen M.H."/>
            <person name="Karst S.M."/>
            <person name="Dueholm M.S."/>
            <person name="Nielsen P.H."/>
            <person name="Albertsen M."/>
        </authorList>
    </citation>
    <scope>NUCLEOTIDE SEQUENCE</scope>
    <source>
        <strain evidence="2">EsbW_18-Q3-R4-48_MAXAC.044</strain>
    </source>
</reference>
<sequence>MAETSTKASPKKAVTKPIVASAKPEAAKAATASAKPAVNKPAVASAKPAAKVAAVAKKPAAAKPAAAKPAAKATSHSKVTIVSDEQRYRMIAEAAYYHAERNQFKSDHVRDWIDAEREIAALLSGGK</sequence>
<dbReference type="InterPro" id="IPR021327">
    <property type="entry name" value="DUF2934"/>
</dbReference>
<feature type="region of interest" description="Disordered" evidence="1">
    <location>
        <begin position="1"/>
        <end position="45"/>
    </location>
</feature>
<evidence type="ECO:0000313" key="3">
    <source>
        <dbReference type="Proteomes" id="UP000886602"/>
    </source>
</evidence>
<feature type="compositionally biased region" description="Low complexity" evidence="1">
    <location>
        <begin position="20"/>
        <end position="45"/>
    </location>
</feature>
<comment type="caution">
    <text evidence="2">The sequence shown here is derived from an EMBL/GenBank/DDBJ whole genome shotgun (WGS) entry which is preliminary data.</text>
</comment>
<accession>A0A9D7FCN3</accession>
<dbReference type="AlphaFoldDB" id="A0A9D7FCN3"/>
<dbReference type="Pfam" id="PF11154">
    <property type="entry name" value="DUF2934"/>
    <property type="match status" value="1"/>
</dbReference>
<gene>
    <name evidence="2" type="ORF">IPJ48_09210</name>
</gene>
<proteinExistence type="predicted"/>
<dbReference type="EMBL" id="JADJNC010000013">
    <property type="protein sequence ID" value="MBK7423252.1"/>
    <property type="molecule type" value="Genomic_DNA"/>
</dbReference>
<evidence type="ECO:0000256" key="1">
    <source>
        <dbReference type="SAM" id="MobiDB-lite"/>
    </source>
</evidence>